<dbReference type="InterPro" id="IPR051532">
    <property type="entry name" value="Ester_Hydrolysis_Enzymes"/>
</dbReference>
<evidence type="ECO:0000313" key="3">
    <source>
        <dbReference type="EMBL" id="RTE54089.1"/>
    </source>
</evidence>
<dbReference type="Gene3D" id="3.40.50.1110">
    <property type="entry name" value="SGNH hydrolase"/>
    <property type="match status" value="1"/>
</dbReference>
<dbReference type="PANTHER" id="PTHR30383:SF5">
    <property type="entry name" value="SGNH HYDROLASE-TYPE ESTERASE DOMAIN-CONTAINING PROTEIN"/>
    <property type="match status" value="1"/>
</dbReference>
<dbReference type="PANTHER" id="PTHR30383">
    <property type="entry name" value="THIOESTERASE 1/PROTEASE 1/LYSOPHOSPHOLIPASE L1"/>
    <property type="match status" value="1"/>
</dbReference>
<dbReference type="Pfam" id="PF13472">
    <property type="entry name" value="Lipase_GDSL_2"/>
    <property type="match status" value="1"/>
</dbReference>
<dbReference type="SUPFAM" id="SSF52266">
    <property type="entry name" value="SGNH hydrolase"/>
    <property type="match status" value="1"/>
</dbReference>
<evidence type="ECO:0000313" key="4">
    <source>
        <dbReference type="Proteomes" id="UP000267585"/>
    </source>
</evidence>
<dbReference type="EMBL" id="RQPJ01000003">
    <property type="protein sequence ID" value="RTE54089.1"/>
    <property type="molecule type" value="Genomic_DNA"/>
</dbReference>
<feature type="signal peptide" evidence="1">
    <location>
        <begin position="1"/>
        <end position="23"/>
    </location>
</feature>
<dbReference type="Proteomes" id="UP000267585">
    <property type="component" value="Unassembled WGS sequence"/>
</dbReference>
<comment type="caution">
    <text evidence="3">The sequence shown here is derived from an EMBL/GenBank/DDBJ whole genome shotgun (WGS) entry which is preliminary data.</text>
</comment>
<sequence>MAKLNLRALIIFGFLFFSFSANCQEFSEHYYIRKAEFEAEPDTQEEIILLGNSITEGGNWRTLFPNKNMVNRGISGDTTAGILNRLSEITSSQPRKIFLLVGTNDLAKGKTESYVLDHVETILRKIKNESSNTKLYLQSILPVNPYVGNKFSKHKKNQKLIVTVNRKLKELSAKMKVNFIDLHKKFKNHEGVLNKKYTYDGLHLNQKGYHKWKKELNPFIRKKT</sequence>
<accession>A0A430K4X9</accession>
<evidence type="ECO:0000256" key="1">
    <source>
        <dbReference type="SAM" id="SignalP"/>
    </source>
</evidence>
<protein>
    <submittedName>
        <fullName evidence="3">Sialate O-acetylesterase</fullName>
    </submittedName>
</protein>
<feature type="chain" id="PRO_5019135816" evidence="1">
    <location>
        <begin position="24"/>
        <end position="224"/>
    </location>
</feature>
<feature type="domain" description="SGNH hydrolase-type esterase" evidence="2">
    <location>
        <begin position="49"/>
        <end position="210"/>
    </location>
</feature>
<organism evidence="3 4">
    <name type="scientific">Arenibacter aquaticus</name>
    <dbReference type="NCBI Taxonomy" id="2489054"/>
    <lineage>
        <taxon>Bacteria</taxon>
        <taxon>Pseudomonadati</taxon>
        <taxon>Bacteroidota</taxon>
        <taxon>Flavobacteriia</taxon>
        <taxon>Flavobacteriales</taxon>
        <taxon>Flavobacteriaceae</taxon>
        <taxon>Arenibacter</taxon>
    </lineage>
</organism>
<keyword evidence="1" id="KW-0732">Signal</keyword>
<evidence type="ECO:0000259" key="2">
    <source>
        <dbReference type="Pfam" id="PF13472"/>
    </source>
</evidence>
<name>A0A430K4X9_9FLAO</name>
<dbReference type="AlphaFoldDB" id="A0A430K4X9"/>
<keyword evidence="4" id="KW-1185">Reference proteome</keyword>
<dbReference type="InterPro" id="IPR036514">
    <property type="entry name" value="SGNH_hydro_sf"/>
</dbReference>
<gene>
    <name evidence="3" type="ORF">EHW67_09190</name>
</gene>
<proteinExistence type="predicted"/>
<dbReference type="InterPro" id="IPR013830">
    <property type="entry name" value="SGNH_hydro"/>
</dbReference>
<reference evidence="3 4" key="1">
    <citation type="submission" date="2018-11" db="EMBL/GenBank/DDBJ databases">
        <title>Arenibacter aquaticus sp.nov., a marine bacterium isolated from surface seawater in the South China Sea.</title>
        <authorList>
            <person name="Guo J."/>
            <person name="Sun J."/>
        </authorList>
    </citation>
    <scope>NUCLEOTIDE SEQUENCE [LARGE SCALE GENOMIC DNA]</scope>
    <source>
        <strain evidence="3 4">GUO666</strain>
    </source>
</reference>
<dbReference type="GO" id="GO:0004622">
    <property type="term" value="F:phosphatidylcholine lysophospholipase activity"/>
    <property type="evidence" value="ECO:0007669"/>
    <property type="project" value="TreeGrafter"/>
</dbReference>